<organism evidence="2 3">
    <name type="scientific">Portunus trituberculatus</name>
    <name type="common">Swimming crab</name>
    <name type="synonym">Neptunus trituberculatus</name>
    <dbReference type="NCBI Taxonomy" id="210409"/>
    <lineage>
        <taxon>Eukaryota</taxon>
        <taxon>Metazoa</taxon>
        <taxon>Ecdysozoa</taxon>
        <taxon>Arthropoda</taxon>
        <taxon>Crustacea</taxon>
        <taxon>Multicrustacea</taxon>
        <taxon>Malacostraca</taxon>
        <taxon>Eumalacostraca</taxon>
        <taxon>Eucarida</taxon>
        <taxon>Decapoda</taxon>
        <taxon>Pleocyemata</taxon>
        <taxon>Brachyura</taxon>
        <taxon>Eubrachyura</taxon>
        <taxon>Portunoidea</taxon>
        <taxon>Portunidae</taxon>
        <taxon>Portuninae</taxon>
        <taxon>Portunus</taxon>
    </lineage>
</organism>
<evidence type="ECO:0000313" key="2">
    <source>
        <dbReference type="EMBL" id="MPC79986.1"/>
    </source>
</evidence>
<dbReference type="AlphaFoldDB" id="A0A5B7IDF7"/>
<sequence length="61" mass="6896">MRVSSGALLHASHLPLEAGHKQDKRKQDDPVGMVVECGEWPSFTYNALLHITYFLKPAKYI</sequence>
<evidence type="ECO:0000256" key="1">
    <source>
        <dbReference type="SAM" id="MobiDB-lite"/>
    </source>
</evidence>
<evidence type="ECO:0000313" key="3">
    <source>
        <dbReference type="Proteomes" id="UP000324222"/>
    </source>
</evidence>
<proteinExistence type="predicted"/>
<feature type="region of interest" description="Disordered" evidence="1">
    <location>
        <begin position="1"/>
        <end position="28"/>
    </location>
</feature>
<accession>A0A5B7IDF7</accession>
<gene>
    <name evidence="2" type="ORF">E2C01_074545</name>
</gene>
<keyword evidence="3" id="KW-1185">Reference proteome</keyword>
<protein>
    <submittedName>
        <fullName evidence="2">Uncharacterized protein</fullName>
    </submittedName>
</protein>
<feature type="compositionally biased region" description="Basic and acidic residues" evidence="1">
    <location>
        <begin position="18"/>
        <end position="28"/>
    </location>
</feature>
<dbReference type="EMBL" id="VSRR010052645">
    <property type="protein sequence ID" value="MPC79986.1"/>
    <property type="molecule type" value="Genomic_DNA"/>
</dbReference>
<reference evidence="2 3" key="1">
    <citation type="submission" date="2019-05" db="EMBL/GenBank/DDBJ databases">
        <title>Another draft genome of Portunus trituberculatus and its Hox gene families provides insights of decapod evolution.</title>
        <authorList>
            <person name="Jeong J.-H."/>
            <person name="Song I."/>
            <person name="Kim S."/>
            <person name="Choi T."/>
            <person name="Kim D."/>
            <person name="Ryu S."/>
            <person name="Kim W."/>
        </authorList>
    </citation>
    <scope>NUCLEOTIDE SEQUENCE [LARGE SCALE GENOMIC DNA]</scope>
    <source>
        <tissue evidence="2">Muscle</tissue>
    </source>
</reference>
<comment type="caution">
    <text evidence="2">The sequence shown here is derived from an EMBL/GenBank/DDBJ whole genome shotgun (WGS) entry which is preliminary data.</text>
</comment>
<dbReference type="Proteomes" id="UP000324222">
    <property type="component" value="Unassembled WGS sequence"/>
</dbReference>
<name>A0A5B7IDF7_PORTR</name>